<gene>
    <name evidence="1" type="ORF">B2M20_10860</name>
</gene>
<comment type="caution">
    <text evidence="1">The sequence shown here is derived from an EMBL/GenBank/DDBJ whole genome shotgun (WGS) entry which is preliminary data.</text>
</comment>
<evidence type="ECO:0000313" key="2">
    <source>
        <dbReference type="Proteomes" id="UP000189940"/>
    </source>
</evidence>
<protein>
    <submittedName>
        <fullName evidence="1">Uncharacterized protein</fullName>
    </submittedName>
</protein>
<dbReference type="Proteomes" id="UP000189940">
    <property type="component" value="Unassembled WGS sequence"/>
</dbReference>
<sequence>MEVKAQERPNTARLGGRLRIQTFLVPYVADGRISAFAVVFADGAFVTNRSGANVKRIAA</sequence>
<name>A0A1V4HXY4_NITVU</name>
<dbReference type="AlphaFoldDB" id="A0A1V4HXY4"/>
<organism evidence="1 2">
    <name type="scientific">Nitrobacter vulgaris</name>
    <dbReference type="NCBI Taxonomy" id="29421"/>
    <lineage>
        <taxon>Bacteria</taxon>
        <taxon>Pseudomonadati</taxon>
        <taxon>Pseudomonadota</taxon>
        <taxon>Alphaproteobacteria</taxon>
        <taxon>Hyphomicrobiales</taxon>
        <taxon>Nitrobacteraceae</taxon>
        <taxon>Nitrobacter</taxon>
    </lineage>
</organism>
<accession>A0A1V4HXY4</accession>
<reference evidence="1 2" key="1">
    <citation type="submission" date="2017-02" db="EMBL/GenBank/DDBJ databases">
        <title>Genome sequence of the nitrite-oxidizing bacterium Nitrobacter vulgaris strain Ab1.</title>
        <authorList>
            <person name="Mellbye B.L."/>
            <person name="Davis E.W."/>
            <person name="Spieck E."/>
            <person name="Chang J.H."/>
            <person name="Bottomley P.J."/>
            <person name="Sayavedra-Soto L.A."/>
        </authorList>
    </citation>
    <scope>NUCLEOTIDE SEQUENCE [LARGE SCALE GENOMIC DNA]</scope>
    <source>
        <strain evidence="1 2">Ab1</strain>
    </source>
</reference>
<proteinExistence type="predicted"/>
<dbReference type="EMBL" id="MWPQ01000041">
    <property type="protein sequence ID" value="OPH82719.1"/>
    <property type="molecule type" value="Genomic_DNA"/>
</dbReference>
<keyword evidence="2" id="KW-1185">Reference proteome</keyword>
<evidence type="ECO:0000313" key="1">
    <source>
        <dbReference type="EMBL" id="OPH82719.1"/>
    </source>
</evidence>